<dbReference type="AlphaFoldDB" id="A0A1Q3B135"/>
<reference evidence="2" key="1">
    <citation type="submission" date="2016-04" db="EMBL/GenBank/DDBJ databases">
        <title>Cephalotus genome sequencing.</title>
        <authorList>
            <person name="Fukushima K."/>
            <person name="Hasebe M."/>
            <person name="Fang X."/>
        </authorList>
    </citation>
    <scope>NUCLEOTIDE SEQUENCE [LARGE SCALE GENOMIC DNA]</scope>
    <source>
        <strain evidence="2">cv. St1</strain>
    </source>
</reference>
<organism evidence="1 2">
    <name type="scientific">Cephalotus follicularis</name>
    <name type="common">Albany pitcher plant</name>
    <dbReference type="NCBI Taxonomy" id="3775"/>
    <lineage>
        <taxon>Eukaryota</taxon>
        <taxon>Viridiplantae</taxon>
        <taxon>Streptophyta</taxon>
        <taxon>Embryophyta</taxon>
        <taxon>Tracheophyta</taxon>
        <taxon>Spermatophyta</taxon>
        <taxon>Magnoliopsida</taxon>
        <taxon>eudicotyledons</taxon>
        <taxon>Gunneridae</taxon>
        <taxon>Pentapetalae</taxon>
        <taxon>rosids</taxon>
        <taxon>fabids</taxon>
        <taxon>Oxalidales</taxon>
        <taxon>Cephalotaceae</taxon>
        <taxon>Cephalotus</taxon>
    </lineage>
</organism>
<accession>A0A1Q3B135</accession>
<dbReference type="InParanoid" id="A0A1Q3B135"/>
<proteinExistence type="predicted"/>
<dbReference type="Proteomes" id="UP000187406">
    <property type="component" value="Unassembled WGS sequence"/>
</dbReference>
<evidence type="ECO:0000313" key="1">
    <source>
        <dbReference type="EMBL" id="GAV61670.1"/>
    </source>
</evidence>
<dbReference type="EMBL" id="BDDD01000218">
    <property type="protein sequence ID" value="GAV61670.1"/>
    <property type="molecule type" value="Genomic_DNA"/>
</dbReference>
<name>A0A1Q3B135_CEPFO</name>
<sequence length="152" mass="16619">PLLPHSQPICIYLPSVDCSLPLCQHRSTYCPTPTTLPLYQYLTYIRRFPPKSSSPLSIALSFPPLSITHSLSLSLSLSLSISLSPSLSSTLSHHSLSSLQAPQTVVPTPSSRLTNGDSNLQVLISGWFWGYGNGHFCFWVGGLYRGYMFAGC</sequence>
<protein>
    <submittedName>
        <fullName evidence="1">Uncharacterized protein</fullName>
    </submittedName>
</protein>
<evidence type="ECO:0000313" key="2">
    <source>
        <dbReference type="Proteomes" id="UP000187406"/>
    </source>
</evidence>
<gene>
    <name evidence="1" type="ORF">CFOL_v3_05197</name>
</gene>
<feature type="non-terminal residue" evidence="1">
    <location>
        <position position="1"/>
    </location>
</feature>
<comment type="caution">
    <text evidence="1">The sequence shown here is derived from an EMBL/GenBank/DDBJ whole genome shotgun (WGS) entry which is preliminary data.</text>
</comment>
<keyword evidence="2" id="KW-1185">Reference proteome</keyword>